<reference evidence="9 10" key="1">
    <citation type="submission" date="2024-09" db="EMBL/GenBank/DDBJ databases">
        <authorList>
            <person name="Pan X."/>
        </authorList>
    </citation>
    <scope>NUCLEOTIDE SEQUENCE [LARGE SCALE GENOMIC DNA]</scope>
    <source>
        <strain evidence="9 10">B2969</strain>
    </source>
</reference>
<evidence type="ECO:0000256" key="4">
    <source>
        <dbReference type="ARBA" id="ARBA00023027"/>
    </source>
</evidence>
<proteinExistence type="inferred from homology"/>
<dbReference type="SUPFAM" id="SSF53613">
    <property type="entry name" value="Ribokinase-like"/>
    <property type="match status" value="1"/>
</dbReference>
<keyword evidence="3 6" id="KW-0521">NADP</keyword>
<dbReference type="PROSITE" id="PS51383">
    <property type="entry name" value="YJEF_C_3"/>
    <property type="match status" value="1"/>
</dbReference>
<comment type="catalytic activity">
    <reaction evidence="6">
        <text>(6S)-NADHX + ADP = AMP + phosphate + NADH + H(+)</text>
        <dbReference type="Rhea" id="RHEA:32223"/>
        <dbReference type="ChEBI" id="CHEBI:15378"/>
        <dbReference type="ChEBI" id="CHEBI:43474"/>
        <dbReference type="ChEBI" id="CHEBI:57945"/>
        <dbReference type="ChEBI" id="CHEBI:64074"/>
        <dbReference type="ChEBI" id="CHEBI:456215"/>
        <dbReference type="ChEBI" id="CHEBI:456216"/>
        <dbReference type="EC" id="4.2.1.136"/>
    </reaction>
</comment>
<comment type="cofactor">
    <cofactor evidence="6">
        <name>Mg(2+)</name>
        <dbReference type="ChEBI" id="CHEBI:18420"/>
    </cofactor>
</comment>
<dbReference type="InterPro" id="IPR000631">
    <property type="entry name" value="CARKD"/>
</dbReference>
<dbReference type="PANTHER" id="PTHR12592">
    <property type="entry name" value="ATP-DEPENDENT (S)-NAD(P)H-HYDRATE DEHYDRATASE FAMILY MEMBER"/>
    <property type="match status" value="1"/>
</dbReference>
<evidence type="ECO:0000256" key="2">
    <source>
        <dbReference type="ARBA" id="ARBA00022840"/>
    </source>
</evidence>
<keyword evidence="10" id="KW-1185">Reference proteome</keyword>
<comment type="function">
    <text evidence="6">Catalyzes the dehydration of the S-form of NAD(P)HX at the expense of ADP, which is converted to AMP. Together with NAD(P)HX epimerase, which catalyzes the epimerization of the S- and R-forms, the enzyme allows the repair of both epimers of NAD(P)HX, a damaged form of NAD(P)H that is a result of enzymatic or heat-dependent hydration.</text>
</comment>
<evidence type="ECO:0000256" key="1">
    <source>
        <dbReference type="ARBA" id="ARBA00022741"/>
    </source>
</evidence>
<dbReference type="NCBIfam" id="TIGR00196">
    <property type="entry name" value="yjeF_cterm"/>
    <property type="match status" value="1"/>
</dbReference>
<name>A0ABW7QH58_9MICO</name>
<protein>
    <recommendedName>
        <fullName evidence="6">ADP-dependent (S)-NAD(P)H-hydrate dehydratase</fullName>
        <ecNumber evidence="6">4.2.1.136</ecNumber>
    </recommendedName>
    <alternativeName>
        <fullName evidence="6">ADP-dependent NAD(P)HX dehydratase</fullName>
    </alternativeName>
</protein>
<gene>
    <name evidence="6" type="primary">nnrD</name>
    <name evidence="9" type="ORF">ACH3VR_19990</name>
</gene>
<dbReference type="EMBL" id="JBIQWL010000011">
    <property type="protein sequence ID" value="MFH8252659.1"/>
    <property type="molecule type" value="Genomic_DNA"/>
</dbReference>
<organism evidence="9 10">
    <name type="scientific">Microbacterium alkaliflavum</name>
    <dbReference type="NCBI Taxonomy" id="3248839"/>
    <lineage>
        <taxon>Bacteria</taxon>
        <taxon>Bacillati</taxon>
        <taxon>Actinomycetota</taxon>
        <taxon>Actinomycetes</taxon>
        <taxon>Micrococcales</taxon>
        <taxon>Microbacteriaceae</taxon>
        <taxon>Microbacterium</taxon>
    </lineage>
</organism>
<dbReference type="CDD" id="cd01171">
    <property type="entry name" value="YXKO-related"/>
    <property type="match status" value="1"/>
</dbReference>
<keyword evidence="2 6" id="KW-0067">ATP-binding</keyword>
<feature type="binding site" evidence="6">
    <location>
        <position position="221"/>
    </location>
    <ligand>
        <name>(6S)-NADPHX</name>
        <dbReference type="ChEBI" id="CHEBI:64076"/>
    </ligand>
</feature>
<dbReference type="Gene3D" id="3.40.1190.20">
    <property type="match status" value="1"/>
</dbReference>
<evidence type="ECO:0000256" key="3">
    <source>
        <dbReference type="ARBA" id="ARBA00022857"/>
    </source>
</evidence>
<feature type="binding site" evidence="6">
    <location>
        <position position="220"/>
    </location>
    <ligand>
        <name>AMP</name>
        <dbReference type="ChEBI" id="CHEBI:456215"/>
    </ligand>
</feature>
<keyword evidence="4 6" id="KW-0520">NAD</keyword>
<evidence type="ECO:0000313" key="9">
    <source>
        <dbReference type="EMBL" id="MFH8252659.1"/>
    </source>
</evidence>
<dbReference type="EC" id="4.2.1.136" evidence="6"/>
<dbReference type="RefSeq" id="WP_397558088.1">
    <property type="nucleotide sequence ID" value="NZ_JBIQWL010000011.1"/>
</dbReference>
<comment type="caution">
    <text evidence="9">The sequence shown here is derived from an EMBL/GenBank/DDBJ whole genome shotgun (WGS) entry which is preliminary data.</text>
</comment>
<comment type="catalytic activity">
    <reaction evidence="6">
        <text>(6S)-NADPHX + ADP = AMP + phosphate + NADPH + H(+)</text>
        <dbReference type="Rhea" id="RHEA:32235"/>
        <dbReference type="ChEBI" id="CHEBI:15378"/>
        <dbReference type="ChEBI" id="CHEBI:43474"/>
        <dbReference type="ChEBI" id="CHEBI:57783"/>
        <dbReference type="ChEBI" id="CHEBI:64076"/>
        <dbReference type="ChEBI" id="CHEBI:456215"/>
        <dbReference type="ChEBI" id="CHEBI:456216"/>
        <dbReference type="EC" id="4.2.1.136"/>
    </reaction>
</comment>
<feature type="domain" description="YjeF C-terminal" evidence="8">
    <location>
        <begin position="9"/>
        <end position="279"/>
    </location>
</feature>
<feature type="binding site" evidence="6">
    <location>
        <position position="44"/>
    </location>
    <ligand>
        <name>(6S)-NADPHX</name>
        <dbReference type="ChEBI" id="CHEBI:64076"/>
    </ligand>
</feature>
<dbReference type="Proteomes" id="UP001610861">
    <property type="component" value="Unassembled WGS sequence"/>
</dbReference>
<sequence>MSNPSDTAVTPELLRGWGLPDPGESKKSRGDVVVVGGSRRSPGAVFLAGEAALRVGAGRLAVVVPTSIDGRLGVVMPEAAVHSLPEDADAQIGGAPKEALEAADAVLLGPGFDDPDQTRATLLAVARLGLRCLILDAFALGILRSVDRSTLPRDLVLSPNKDEAAILLGREADEGDEPDLLEIAQRYDAVVNCYGHVVTPSGESWRISAGGPGLGTSGSGDVLAGAIAGFAARGVPPARAAVWGSWAHARAGDRLTDTEGIGFLARDLPRELTRAVAEVTRG</sequence>
<evidence type="ECO:0000256" key="6">
    <source>
        <dbReference type="HAMAP-Rule" id="MF_01965"/>
    </source>
</evidence>
<comment type="caution">
    <text evidence="6">Lacks conserved residue(s) required for the propagation of feature annotation.</text>
</comment>
<keyword evidence="5 6" id="KW-0456">Lyase</keyword>
<dbReference type="PANTHER" id="PTHR12592:SF0">
    <property type="entry name" value="ATP-DEPENDENT (S)-NAD(P)H-HYDRATE DEHYDRATASE"/>
    <property type="match status" value="1"/>
</dbReference>
<evidence type="ECO:0000256" key="5">
    <source>
        <dbReference type="ARBA" id="ARBA00023239"/>
    </source>
</evidence>
<dbReference type="HAMAP" id="MF_01965">
    <property type="entry name" value="NADHX_dehydratase"/>
    <property type="match status" value="1"/>
</dbReference>
<evidence type="ECO:0000313" key="10">
    <source>
        <dbReference type="Proteomes" id="UP001610861"/>
    </source>
</evidence>
<accession>A0ABW7QH58</accession>
<feature type="region of interest" description="Disordered" evidence="7">
    <location>
        <begin position="1"/>
        <end position="30"/>
    </location>
</feature>
<comment type="subunit">
    <text evidence="6">Homotetramer.</text>
</comment>
<comment type="similarity">
    <text evidence="6">Belongs to the NnrD/CARKD family.</text>
</comment>
<dbReference type="Pfam" id="PF01256">
    <property type="entry name" value="Carb_kinase"/>
    <property type="match status" value="1"/>
</dbReference>
<feature type="binding site" evidence="6">
    <location>
        <position position="111"/>
    </location>
    <ligand>
        <name>(6S)-NADPHX</name>
        <dbReference type="ChEBI" id="CHEBI:64076"/>
    </ligand>
</feature>
<evidence type="ECO:0000256" key="7">
    <source>
        <dbReference type="SAM" id="MobiDB-lite"/>
    </source>
</evidence>
<keyword evidence="1 6" id="KW-0547">Nucleotide-binding</keyword>
<evidence type="ECO:0000259" key="8">
    <source>
        <dbReference type="PROSITE" id="PS51383"/>
    </source>
</evidence>
<dbReference type="InterPro" id="IPR029056">
    <property type="entry name" value="Ribokinase-like"/>
</dbReference>